<sequence length="569" mass="63264">MVAIPASCHLDAAMSFRHSITSGLRAFRQAARARGFGASAAKALRILRHEGPVGLTKRLRALTPLPRASRGDPSACLIVTTPHVEWIARMMARILQGHGLRAEVSGDTAGAETYGHVFVLTPQMFKHLPQDFIAFQLEQHVSGRWMTPDYLALLKGARAVMDYSTANIVRLREAGLPLQRLFHVPLSPDPDVAPPQGERQGVLFVGDMSAPRRKHLIAELKTAFPDLRVEVALFGQDLDRALDRAQVILNLHFYEDALLETARIHQARSHGAWVVSETAADQDSHRDVPGVIFARAGDVDALLAGIRQALAAGPAPTIARSDFSGWFDRALLGLEIIDPDTFDDCHPDWPCKLEATPCLCLSLSETPERRAQFLKQHQASQFRIWEGLRASPGWRGAALSYRQMFNRLQAEAIDKAIICEDDVEFPADFDRRFDALRRHLAERNDWDMASGFIADLSPRAKVLDVADVEGMTVVTLNSAVSMVFNIYRRGAMSLLAGWDVNDTDPFTNTIDRRLEAGQLRVVTTLPFLVRHRDDSASTLREFGNDKYQSEIAATEKLLAEKVSAYRQKI</sequence>
<proteinExistence type="predicted"/>
<reference evidence="1 2" key="1">
    <citation type="submission" date="2022-03" db="EMBL/GenBank/DDBJ databases">
        <authorList>
            <person name="He Y."/>
        </authorList>
    </citation>
    <scope>NUCLEOTIDE SEQUENCE [LARGE SCALE GENOMIC DNA]</scope>
    <source>
        <strain evidence="1 2">TK19116</strain>
        <plasmid evidence="1">unnamed1</plasmid>
    </source>
</reference>
<organism evidence="1 2">
    <name type="scientific">Paracoccus albicereus</name>
    <dbReference type="NCBI Taxonomy" id="2922394"/>
    <lineage>
        <taxon>Bacteria</taxon>
        <taxon>Pseudomonadati</taxon>
        <taxon>Pseudomonadota</taxon>
        <taxon>Alphaproteobacteria</taxon>
        <taxon>Rhodobacterales</taxon>
        <taxon>Paracoccaceae</taxon>
        <taxon>Paracoccus</taxon>
    </lineage>
</organism>
<gene>
    <name evidence="1" type="ORF">MLD63_01930</name>
</gene>
<protein>
    <submittedName>
        <fullName evidence="1">Uncharacterized protein</fullName>
    </submittedName>
</protein>
<comment type="caution">
    <text evidence="1">The sequence shown here is derived from an EMBL/GenBank/DDBJ whole genome shotgun (WGS) entry which is preliminary data.</text>
</comment>
<name>A0ABT1MLM5_9RHOB</name>
<dbReference type="EMBL" id="JAKZEU010000001">
    <property type="protein sequence ID" value="MCQ0969195.1"/>
    <property type="molecule type" value="Genomic_DNA"/>
</dbReference>
<evidence type="ECO:0000313" key="2">
    <source>
        <dbReference type="Proteomes" id="UP001203945"/>
    </source>
</evidence>
<dbReference type="Proteomes" id="UP001203945">
    <property type="component" value="Unassembled WGS sequence"/>
</dbReference>
<accession>A0ABT1MLM5</accession>
<keyword evidence="2" id="KW-1185">Reference proteome</keyword>
<evidence type="ECO:0000313" key="1">
    <source>
        <dbReference type="EMBL" id="MCQ0969195.1"/>
    </source>
</evidence>
<geneLocation type="plasmid" evidence="1">
    <name>unnamed1</name>
</geneLocation>
<keyword evidence="1" id="KW-0614">Plasmid</keyword>